<dbReference type="RefSeq" id="WP_083019334.1">
    <property type="nucleotide sequence ID" value="NZ_AP022584.1"/>
</dbReference>
<sequence>MMELNEMTDVLVTVRAGSLFVTLNDPTNRNALSDSILEDIEQICAHVVARQGYYRGLVLRGAGGVFSAGGNIKTFSHDYQSADTAADSIAAANRRYGALLSCLDALPLPVIAAVDGAARGGGVGLAAIADVVIATADSTFSLTETTLGLLPAQIAPFVAARVGRHTARRLMLTASRLDAAAAAAAGLVDEVVDDSCALDAAIDRTLGRVRRCAPRANAATKALVNASARLPLADLLDHSAKQFAAAMVAAEAKEGVAAFLEHRRPAWAAGHEADSDHPVRAVSAATCATRPAEENA</sequence>
<keyword evidence="3" id="KW-1185">Reference proteome</keyword>
<dbReference type="Proteomes" id="UP000466831">
    <property type="component" value="Chromosome"/>
</dbReference>
<dbReference type="InterPro" id="IPR051683">
    <property type="entry name" value="Enoyl-CoA_Hydratase/Isomerase"/>
</dbReference>
<dbReference type="Pfam" id="PF00378">
    <property type="entry name" value="ECH_1"/>
    <property type="match status" value="1"/>
</dbReference>
<evidence type="ECO:0000256" key="1">
    <source>
        <dbReference type="ARBA" id="ARBA00005254"/>
    </source>
</evidence>
<dbReference type="Gene3D" id="3.90.226.10">
    <property type="entry name" value="2-enoyl-CoA Hydratase, Chain A, domain 1"/>
    <property type="match status" value="1"/>
</dbReference>
<name>A0ABM7JG85_9MYCO</name>
<dbReference type="InterPro" id="IPR014748">
    <property type="entry name" value="Enoyl-CoA_hydra_C"/>
</dbReference>
<proteinExistence type="inferred from homology"/>
<evidence type="ECO:0000313" key="2">
    <source>
        <dbReference type="EMBL" id="BBY12565.1"/>
    </source>
</evidence>
<accession>A0ABM7JG85</accession>
<dbReference type="PANTHER" id="PTHR42964">
    <property type="entry name" value="ENOYL-COA HYDRATASE"/>
    <property type="match status" value="1"/>
</dbReference>
<dbReference type="CDD" id="cd06558">
    <property type="entry name" value="crotonase-like"/>
    <property type="match status" value="1"/>
</dbReference>
<dbReference type="PANTHER" id="PTHR42964:SF1">
    <property type="entry name" value="POLYKETIDE BIOSYNTHESIS ENOYL-COA HYDRATASE PKSH-RELATED"/>
    <property type="match status" value="1"/>
</dbReference>
<dbReference type="SUPFAM" id="SSF52096">
    <property type="entry name" value="ClpP/crotonase"/>
    <property type="match status" value="1"/>
</dbReference>
<evidence type="ECO:0000313" key="3">
    <source>
        <dbReference type="Proteomes" id="UP000466831"/>
    </source>
</evidence>
<dbReference type="Gene3D" id="1.10.12.10">
    <property type="entry name" value="Lyase 2-enoyl-coa Hydratase, Chain A, domain 2"/>
    <property type="match status" value="1"/>
</dbReference>
<dbReference type="InterPro" id="IPR029045">
    <property type="entry name" value="ClpP/crotonase-like_dom_sf"/>
</dbReference>
<organism evidence="2 3">
    <name type="scientific">Mycobacterium marseillense</name>
    <dbReference type="NCBI Taxonomy" id="701042"/>
    <lineage>
        <taxon>Bacteria</taxon>
        <taxon>Bacillati</taxon>
        <taxon>Actinomycetota</taxon>
        <taxon>Actinomycetes</taxon>
        <taxon>Mycobacteriales</taxon>
        <taxon>Mycobacteriaceae</taxon>
        <taxon>Mycobacterium</taxon>
        <taxon>Mycobacterium avium complex (MAC)</taxon>
    </lineage>
</organism>
<protein>
    <submittedName>
        <fullName evidence="2">Isohexenylglutaconyl-CoA hydratase</fullName>
    </submittedName>
</protein>
<dbReference type="InterPro" id="IPR001753">
    <property type="entry name" value="Enoyl-CoA_hydra/iso"/>
</dbReference>
<dbReference type="EMBL" id="AP022584">
    <property type="protein sequence ID" value="BBY12565.1"/>
    <property type="molecule type" value="Genomic_DNA"/>
</dbReference>
<comment type="similarity">
    <text evidence="1">Belongs to the enoyl-CoA hydratase/isomerase family.</text>
</comment>
<reference evidence="2 3" key="1">
    <citation type="journal article" date="2019" name="Emerg. Microbes Infect.">
        <title>Comprehensive subspecies identification of 175 nontuberculous mycobacteria species based on 7547 genomic profiles.</title>
        <authorList>
            <person name="Matsumoto Y."/>
            <person name="Kinjo T."/>
            <person name="Motooka D."/>
            <person name="Nabeya D."/>
            <person name="Jung N."/>
            <person name="Uechi K."/>
            <person name="Horii T."/>
            <person name="Iida T."/>
            <person name="Fujita J."/>
            <person name="Nakamura S."/>
        </authorList>
    </citation>
    <scope>NUCLEOTIDE SEQUENCE [LARGE SCALE GENOMIC DNA]</scope>
    <source>
        <strain evidence="2 3">JCM 17324</strain>
    </source>
</reference>
<gene>
    <name evidence="2" type="primary">atuE</name>
    <name evidence="2" type="ORF">MMARJ_33050</name>
</gene>